<evidence type="ECO:0008006" key="5">
    <source>
        <dbReference type="Google" id="ProtNLM"/>
    </source>
</evidence>
<dbReference type="Proteomes" id="UP000605201">
    <property type="component" value="Unassembled WGS sequence"/>
</dbReference>
<keyword evidence="2" id="KW-1133">Transmembrane helix</keyword>
<keyword evidence="2" id="KW-0812">Transmembrane</keyword>
<protein>
    <recommendedName>
        <fullName evidence="5">Nickel transport protein</fullName>
    </recommendedName>
</protein>
<evidence type="ECO:0000256" key="2">
    <source>
        <dbReference type="SAM" id="Phobius"/>
    </source>
</evidence>
<gene>
    <name evidence="3" type="ORF">H8D96_00170</name>
</gene>
<name>A0A8J6TNV7_9BACT</name>
<comment type="caution">
    <text evidence="3">The sequence shown here is derived from an EMBL/GenBank/DDBJ whole genome shotgun (WGS) entry which is preliminary data.</text>
</comment>
<accession>A0A8J6TNV7</accession>
<proteinExistence type="predicted"/>
<organism evidence="3 4">
    <name type="scientific">Candidatus Desulfatibia vada</name>
    <dbReference type="NCBI Taxonomy" id="2841696"/>
    <lineage>
        <taxon>Bacteria</taxon>
        <taxon>Pseudomonadati</taxon>
        <taxon>Thermodesulfobacteriota</taxon>
        <taxon>Desulfobacteria</taxon>
        <taxon>Desulfobacterales</taxon>
        <taxon>Desulfobacterales incertae sedis</taxon>
        <taxon>Candidatus Desulfatibia</taxon>
    </lineage>
</organism>
<feature type="transmembrane region" description="Helical" evidence="2">
    <location>
        <begin position="193"/>
        <end position="211"/>
    </location>
</feature>
<dbReference type="AlphaFoldDB" id="A0A8J6TNV7"/>
<evidence type="ECO:0000313" key="4">
    <source>
        <dbReference type="Proteomes" id="UP000605201"/>
    </source>
</evidence>
<sequence>MNTKGNLRLCVYLTIMMLWLGISAGSASAHKAVIFAWVEGDTVFTQSKFSRGRKAVNSIVVVYDTDGNQLLDGKTDKNGEFSFKVPKKSALKVVLKASMGHLAEWTIPAKEILAAVGNVGHSPMENAPDEGSKETSEDSATVKTKAADSIPAHVYLERQALQQMIDKSLDKKLAPITNMLAKSMDREPGITEILGGIGYILGLVGIALYVANRRRND</sequence>
<reference evidence="3 4" key="1">
    <citation type="submission" date="2020-08" db="EMBL/GenBank/DDBJ databases">
        <title>Bridging the membrane lipid divide: bacteria of the FCB group superphylum have the potential to synthesize archaeal ether lipids.</title>
        <authorList>
            <person name="Villanueva L."/>
            <person name="Von Meijenfeldt F.A.B."/>
            <person name="Westbye A.B."/>
            <person name="Yadav S."/>
            <person name="Hopmans E.C."/>
            <person name="Dutilh B.E."/>
            <person name="Sinninghe Damste J.S."/>
        </authorList>
    </citation>
    <scope>NUCLEOTIDE SEQUENCE [LARGE SCALE GENOMIC DNA]</scope>
    <source>
        <strain evidence="3">NIOZ-UU17</strain>
    </source>
</reference>
<feature type="region of interest" description="Disordered" evidence="1">
    <location>
        <begin position="120"/>
        <end position="145"/>
    </location>
</feature>
<evidence type="ECO:0000256" key="1">
    <source>
        <dbReference type="SAM" id="MobiDB-lite"/>
    </source>
</evidence>
<evidence type="ECO:0000313" key="3">
    <source>
        <dbReference type="EMBL" id="MBC8430313.1"/>
    </source>
</evidence>
<dbReference type="EMBL" id="JACNIG010000011">
    <property type="protein sequence ID" value="MBC8430313.1"/>
    <property type="molecule type" value="Genomic_DNA"/>
</dbReference>
<keyword evidence="2" id="KW-0472">Membrane</keyword>